<accession>A0A1I6YDF1</accession>
<name>A0A1I6YDF1_9BACT</name>
<gene>
    <name evidence="1" type="ORF">SAMN04489724_0944</name>
</gene>
<dbReference type="EMBL" id="FPBF01000001">
    <property type="protein sequence ID" value="SFT48377.1"/>
    <property type="molecule type" value="Genomic_DNA"/>
</dbReference>
<organism evidence="1 2">
    <name type="scientific">Algoriphagus locisalis</name>
    <dbReference type="NCBI Taxonomy" id="305507"/>
    <lineage>
        <taxon>Bacteria</taxon>
        <taxon>Pseudomonadati</taxon>
        <taxon>Bacteroidota</taxon>
        <taxon>Cytophagia</taxon>
        <taxon>Cytophagales</taxon>
        <taxon>Cyclobacteriaceae</taxon>
        <taxon>Algoriphagus</taxon>
    </lineage>
</organism>
<sequence>MVIFEIMIAIITGDIINSRELKSQDIWIKPIKELLGKWGQAPKQWEIFRGDSFQLEIADPAESLLAALQIKALIKSLPYPEENKRSSPVDVRMAIGIGEKTHNADRISESNGEAFVRSGEKFEQLKSEMVTLAINSPWHEWNGEMNLYLKLAGIQMDSWSISSGELMSEMLSNADRTQAQIGEILHINQNSVSKRYKAAHGEDILAMEKLFRKKISQLI</sequence>
<evidence type="ECO:0008006" key="3">
    <source>
        <dbReference type="Google" id="ProtNLM"/>
    </source>
</evidence>
<dbReference type="Proteomes" id="UP000199673">
    <property type="component" value="Unassembled WGS sequence"/>
</dbReference>
<dbReference type="AlphaFoldDB" id="A0A1I6YDF1"/>
<protein>
    <recommendedName>
        <fullName evidence="3">SatD family (SatD)</fullName>
    </recommendedName>
</protein>
<proteinExistence type="predicted"/>
<dbReference type="STRING" id="305507.SAMN04489724_0944"/>
<evidence type="ECO:0000313" key="1">
    <source>
        <dbReference type="EMBL" id="SFT48377.1"/>
    </source>
</evidence>
<evidence type="ECO:0000313" key="2">
    <source>
        <dbReference type="Proteomes" id="UP000199673"/>
    </source>
</evidence>
<reference evidence="2" key="1">
    <citation type="submission" date="2016-10" db="EMBL/GenBank/DDBJ databases">
        <authorList>
            <person name="Varghese N."/>
            <person name="Submissions S."/>
        </authorList>
    </citation>
    <scope>NUCLEOTIDE SEQUENCE [LARGE SCALE GENOMIC DNA]</scope>
    <source>
        <strain evidence="2">DSM 23445</strain>
    </source>
</reference>
<keyword evidence="2" id="KW-1185">Reference proteome</keyword>